<proteinExistence type="predicted"/>
<dbReference type="PANTHER" id="PTHR43191">
    <property type="entry name" value="RRNA METHYLTRANSFERASE 3"/>
    <property type="match status" value="1"/>
</dbReference>
<comment type="caution">
    <text evidence="5">The sequence shown here is derived from an EMBL/GenBank/DDBJ whole genome shotgun (WGS) entry which is preliminary data.</text>
</comment>
<accession>A0A9W6SE39</accession>
<dbReference type="InterPro" id="IPR051259">
    <property type="entry name" value="rRNA_Methyltransferase"/>
</dbReference>
<dbReference type="InterPro" id="IPR001537">
    <property type="entry name" value="SpoU_MeTrfase"/>
</dbReference>
<evidence type="ECO:0000313" key="6">
    <source>
        <dbReference type="Proteomes" id="UP001165079"/>
    </source>
</evidence>
<evidence type="ECO:0000256" key="2">
    <source>
        <dbReference type="ARBA" id="ARBA00022679"/>
    </source>
</evidence>
<feature type="domain" description="tRNA/rRNA methyltransferase SpoU type" evidence="3">
    <location>
        <begin position="122"/>
        <end position="260"/>
    </location>
</feature>
<dbReference type="SUPFAM" id="SSF75217">
    <property type="entry name" value="alpha/beta knot"/>
    <property type="match status" value="1"/>
</dbReference>
<name>A0A9W6SE39_9ACTN</name>
<dbReference type="GO" id="GO:0003723">
    <property type="term" value="F:RNA binding"/>
    <property type="evidence" value="ECO:0007669"/>
    <property type="project" value="InterPro"/>
</dbReference>
<dbReference type="Proteomes" id="UP001165079">
    <property type="component" value="Unassembled WGS sequence"/>
</dbReference>
<dbReference type="Gene3D" id="3.30.1330.30">
    <property type="match status" value="1"/>
</dbReference>
<dbReference type="Pfam" id="PF00588">
    <property type="entry name" value="SpoU_methylase"/>
    <property type="match status" value="1"/>
</dbReference>
<reference evidence="5" key="1">
    <citation type="submission" date="2023-03" db="EMBL/GenBank/DDBJ databases">
        <title>Actinorhabdospora filicis NBRC 111898.</title>
        <authorList>
            <person name="Ichikawa N."/>
            <person name="Sato H."/>
            <person name="Tonouchi N."/>
        </authorList>
    </citation>
    <scope>NUCLEOTIDE SEQUENCE</scope>
    <source>
        <strain evidence="5">NBRC 111898</strain>
    </source>
</reference>
<dbReference type="Gene3D" id="3.40.1280.10">
    <property type="match status" value="1"/>
</dbReference>
<dbReference type="RefSeq" id="WP_285660784.1">
    <property type="nucleotide sequence ID" value="NZ_BSTX01000001.1"/>
</dbReference>
<dbReference type="PANTHER" id="PTHR43191:SF2">
    <property type="entry name" value="RRNA METHYLTRANSFERASE 3, MITOCHONDRIAL"/>
    <property type="match status" value="1"/>
</dbReference>
<keyword evidence="6" id="KW-1185">Reference proteome</keyword>
<dbReference type="AlphaFoldDB" id="A0A9W6SE39"/>
<dbReference type="InterPro" id="IPR054578">
    <property type="entry name" value="SpoU_sub_bind-like_N"/>
</dbReference>
<feature type="domain" description="SpoU L30e-like N-terminal" evidence="4">
    <location>
        <begin position="11"/>
        <end position="99"/>
    </location>
</feature>
<dbReference type="SUPFAM" id="SSF55315">
    <property type="entry name" value="L30e-like"/>
    <property type="match status" value="1"/>
</dbReference>
<dbReference type="GO" id="GO:0006396">
    <property type="term" value="P:RNA processing"/>
    <property type="evidence" value="ECO:0007669"/>
    <property type="project" value="InterPro"/>
</dbReference>
<evidence type="ECO:0000259" key="3">
    <source>
        <dbReference type="Pfam" id="PF00588"/>
    </source>
</evidence>
<dbReference type="GO" id="GO:0032259">
    <property type="term" value="P:methylation"/>
    <property type="evidence" value="ECO:0007669"/>
    <property type="project" value="UniProtKB-KW"/>
</dbReference>
<dbReference type="InterPro" id="IPR029026">
    <property type="entry name" value="tRNA_m1G_MTases_N"/>
</dbReference>
<protein>
    <submittedName>
        <fullName evidence="5">rRNA methyltransferase</fullName>
    </submittedName>
</protein>
<dbReference type="EMBL" id="BSTX01000001">
    <property type="protein sequence ID" value="GLZ75539.1"/>
    <property type="molecule type" value="Genomic_DNA"/>
</dbReference>
<dbReference type="Pfam" id="PF22655">
    <property type="entry name" value="SpoU_sub_bind_like"/>
    <property type="match status" value="1"/>
</dbReference>
<dbReference type="GO" id="GO:0008173">
    <property type="term" value="F:RNA methyltransferase activity"/>
    <property type="evidence" value="ECO:0007669"/>
    <property type="project" value="InterPro"/>
</dbReference>
<evidence type="ECO:0000259" key="4">
    <source>
        <dbReference type="Pfam" id="PF22655"/>
    </source>
</evidence>
<evidence type="ECO:0000313" key="5">
    <source>
        <dbReference type="EMBL" id="GLZ75539.1"/>
    </source>
</evidence>
<gene>
    <name evidence="5" type="ORF">Afil01_03460</name>
</gene>
<sequence>MSGRSYVGRRNATFQQWESLLVNRKKRQRAGAFLVQGVRPVTMAARAGWPVSAVLCRAETRLSEWARGVLDQVGAPVAEVSAELIAELGERPEEPPEVLLVADMPADDLSRIEVGPGFLGAVFDRPTSPGNIGTLIRSADAFGASGVIVTGHAADVYDPRAVRASTGSLFAVPTVRAASHAPVVDWARTHPGLVIAATDEAGTVELADLDLTRPTLLLIGNETAGLSQGWREAADVLVRIPMGGTASSLNAATAATIAFYEARVQRDRGRRG</sequence>
<evidence type="ECO:0000256" key="1">
    <source>
        <dbReference type="ARBA" id="ARBA00022603"/>
    </source>
</evidence>
<organism evidence="5 6">
    <name type="scientific">Actinorhabdospora filicis</name>
    <dbReference type="NCBI Taxonomy" id="1785913"/>
    <lineage>
        <taxon>Bacteria</taxon>
        <taxon>Bacillati</taxon>
        <taxon>Actinomycetota</taxon>
        <taxon>Actinomycetes</taxon>
        <taxon>Micromonosporales</taxon>
        <taxon>Micromonosporaceae</taxon>
        <taxon>Actinorhabdospora</taxon>
    </lineage>
</organism>
<keyword evidence="2" id="KW-0808">Transferase</keyword>
<dbReference type="InterPro" id="IPR029064">
    <property type="entry name" value="Ribosomal_eL30-like_sf"/>
</dbReference>
<keyword evidence="1 5" id="KW-0489">Methyltransferase</keyword>
<dbReference type="InterPro" id="IPR029028">
    <property type="entry name" value="Alpha/beta_knot_MTases"/>
</dbReference>